<dbReference type="EMBL" id="BOOB01000037">
    <property type="protein sequence ID" value="GIH34508.1"/>
    <property type="molecule type" value="Genomic_DNA"/>
</dbReference>
<organism evidence="2 3">
    <name type="scientific">Microbispora amethystogenes</name>
    <dbReference type="NCBI Taxonomy" id="1427754"/>
    <lineage>
        <taxon>Bacteria</taxon>
        <taxon>Bacillati</taxon>
        <taxon>Actinomycetota</taxon>
        <taxon>Actinomycetes</taxon>
        <taxon>Streptosporangiales</taxon>
        <taxon>Streptosporangiaceae</taxon>
        <taxon>Microbispora</taxon>
    </lineage>
</organism>
<evidence type="ECO:0000313" key="2">
    <source>
        <dbReference type="EMBL" id="GIH34508.1"/>
    </source>
</evidence>
<dbReference type="SUPFAM" id="SSF141571">
    <property type="entry name" value="Pentapeptide repeat-like"/>
    <property type="match status" value="1"/>
</dbReference>
<feature type="region of interest" description="Disordered" evidence="1">
    <location>
        <begin position="189"/>
        <end position="218"/>
    </location>
</feature>
<reference evidence="2 3" key="1">
    <citation type="submission" date="2021-01" db="EMBL/GenBank/DDBJ databases">
        <title>Whole genome shotgun sequence of Microbispora amethystogenes NBRC 101907.</title>
        <authorList>
            <person name="Komaki H."/>
            <person name="Tamura T."/>
        </authorList>
    </citation>
    <scope>NUCLEOTIDE SEQUENCE [LARGE SCALE GENOMIC DNA]</scope>
    <source>
        <strain evidence="2 3">NBRC 101907</strain>
    </source>
</reference>
<accession>A0ABQ4FIA7</accession>
<sequence>MPDTHDHARPGVDTSPGGDRLALRADCADCFGLCCVALPFAASADFAITKDAGRPCPNLGTDFRCGIHARLRESGFPGCTVYDCFGAGQKVSKVTFGRSWREEPANAGRMFEVFAVMRHLHELLWYLSEGLSLPEARPVHAELRRAFEDTERLTLSGPGELLALDVAAHHDAVNGLLLRVSELVRAAAGGPDSGGRSRGGKGQGGRGRERRKADHRGADLAGARLRGADLRGANLRGACLIGADLSGADLRGADLIGADLRAADLRGANLAESLFLTQPQVNAAQGDDATRLPPALGRPAHWSLRR</sequence>
<dbReference type="Pfam" id="PF00805">
    <property type="entry name" value="Pentapeptide"/>
    <property type="match status" value="1"/>
</dbReference>
<evidence type="ECO:0000313" key="3">
    <source>
        <dbReference type="Proteomes" id="UP000651728"/>
    </source>
</evidence>
<evidence type="ECO:0000256" key="1">
    <source>
        <dbReference type="SAM" id="MobiDB-lite"/>
    </source>
</evidence>
<dbReference type="RefSeq" id="WP_204287332.1">
    <property type="nucleotide sequence ID" value="NZ_BAABEJ010000002.1"/>
</dbReference>
<dbReference type="PANTHER" id="PTHR14136:SF17">
    <property type="entry name" value="BTB_POZ DOMAIN-CONTAINING PROTEIN KCTD9"/>
    <property type="match status" value="1"/>
</dbReference>
<comment type="caution">
    <text evidence="2">The sequence shown here is derived from an EMBL/GenBank/DDBJ whole genome shotgun (WGS) entry which is preliminary data.</text>
</comment>
<evidence type="ECO:0008006" key="4">
    <source>
        <dbReference type="Google" id="ProtNLM"/>
    </source>
</evidence>
<proteinExistence type="predicted"/>
<dbReference type="Gene3D" id="2.160.20.80">
    <property type="entry name" value="E3 ubiquitin-protein ligase SopA"/>
    <property type="match status" value="1"/>
</dbReference>
<gene>
    <name evidence="2" type="ORF">Mam01_46720</name>
</gene>
<dbReference type="InterPro" id="IPR051082">
    <property type="entry name" value="Pentapeptide-BTB/POZ_domain"/>
</dbReference>
<dbReference type="InterPro" id="IPR001646">
    <property type="entry name" value="5peptide_repeat"/>
</dbReference>
<feature type="compositionally biased region" description="Gly residues" evidence="1">
    <location>
        <begin position="191"/>
        <end position="205"/>
    </location>
</feature>
<dbReference type="Proteomes" id="UP000651728">
    <property type="component" value="Unassembled WGS sequence"/>
</dbReference>
<name>A0ABQ4FIA7_9ACTN</name>
<protein>
    <recommendedName>
        <fullName evidence="4">Pentapeptide repeat-containing protein</fullName>
    </recommendedName>
</protein>
<feature type="region of interest" description="Disordered" evidence="1">
    <location>
        <begin position="285"/>
        <end position="306"/>
    </location>
</feature>
<dbReference type="PANTHER" id="PTHR14136">
    <property type="entry name" value="BTB_POZ DOMAIN-CONTAINING PROTEIN KCTD9"/>
    <property type="match status" value="1"/>
</dbReference>
<keyword evidence="3" id="KW-1185">Reference proteome</keyword>